<evidence type="ECO:0000256" key="5">
    <source>
        <dbReference type="ARBA" id="ARBA00023136"/>
    </source>
</evidence>
<dbReference type="GO" id="GO:0022857">
    <property type="term" value="F:transmembrane transporter activity"/>
    <property type="evidence" value="ECO:0007669"/>
    <property type="project" value="InterPro"/>
</dbReference>
<evidence type="ECO:0000256" key="3">
    <source>
        <dbReference type="ARBA" id="ARBA00022692"/>
    </source>
</evidence>
<dbReference type="InterPro" id="IPR036259">
    <property type="entry name" value="MFS_trans_sf"/>
</dbReference>
<feature type="transmembrane region" description="Helical" evidence="6">
    <location>
        <begin position="336"/>
        <end position="359"/>
    </location>
</feature>
<protein>
    <submittedName>
        <fullName evidence="7">MFS transporter</fullName>
    </submittedName>
</protein>
<reference evidence="7 8" key="2">
    <citation type="submission" date="2018-06" db="EMBL/GenBank/DDBJ databases">
        <title>Metagenomic assembly of (sub)arctic Cyanobacteria and their associated microbiome from non-axenic cultures.</title>
        <authorList>
            <person name="Baurain D."/>
        </authorList>
    </citation>
    <scope>NUCLEOTIDE SEQUENCE [LARGE SCALE GENOMIC DNA]</scope>
    <source>
        <strain evidence="7">ULC129bin1</strain>
    </source>
</reference>
<dbReference type="Pfam" id="PF07690">
    <property type="entry name" value="MFS_1"/>
    <property type="match status" value="1"/>
</dbReference>
<evidence type="ECO:0000256" key="4">
    <source>
        <dbReference type="ARBA" id="ARBA00022989"/>
    </source>
</evidence>
<feature type="transmembrane region" description="Helical" evidence="6">
    <location>
        <begin position="391"/>
        <end position="411"/>
    </location>
</feature>
<comment type="caution">
    <text evidence="7">The sequence shown here is derived from an EMBL/GenBank/DDBJ whole genome shotgun (WGS) entry which is preliminary data.</text>
</comment>
<feature type="transmembrane region" description="Helical" evidence="6">
    <location>
        <begin position="138"/>
        <end position="158"/>
    </location>
</feature>
<gene>
    <name evidence="7" type="ORF">DCF25_09860</name>
</gene>
<dbReference type="PANTHER" id="PTHR23513:SF6">
    <property type="entry name" value="MAJOR FACILITATOR SUPERFAMILY ASSOCIATED DOMAIN-CONTAINING PROTEIN"/>
    <property type="match status" value="1"/>
</dbReference>
<keyword evidence="4 6" id="KW-1133">Transmembrane helix</keyword>
<feature type="transmembrane region" description="Helical" evidence="6">
    <location>
        <begin position="206"/>
        <end position="225"/>
    </location>
</feature>
<keyword evidence="5 6" id="KW-0472">Membrane</keyword>
<evidence type="ECO:0000256" key="1">
    <source>
        <dbReference type="ARBA" id="ARBA00004651"/>
    </source>
</evidence>
<dbReference type="Gene3D" id="1.20.1250.20">
    <property type="entry name" value="MFS general substrate transporter like domains"/>
    <property type="match status" value="1"/>
</dbReference>
<dbReference type="Proteomes" id="UP000249354">
    <property type="component" value="Unassembled WGS sequence"/>
</dbReference>
<dbReference type="EMBL" id="QBMC01000055">
    <property type="protein sequence ID" value="PZO18389.1"/>
    <property type="molecule type" value="Genomic_DNA"/>
</dbReference>
<comment type="subcellular location">
    <subcellularLocation>
        <location evidence="1">Cell membrane</location>
        <topology evidence="1">Multi-pass membrane protein</topology>
    </subcellularLocation>
</comment>
<dbReference type="SUPFAM" id="SSF103473">
    <property type="entry name" value="MFS general substrate transporter"/>
    <property type="match status" value="1"/>
</dbReference>
<feature type="transmembrane region" description="Helical" evidence="6">
    <location>
        <begin position="245"/>
        <end position="266"/>
    </location>
</feature>
<keyword evidence="3 6" id="KW-0812">Transmembrane</keyword>
<dbReference type="PANTHER" id="PTHR23513">
    <property type="entry name" value="INTEGRAL MEMBRANE EFFLUX PROTEIN-RELATED"/>
    <property type="match status" value="1"/>
</dbReference>
<evidence type="ECO:0000256" key="2">
    <source>
        <dbReference type="ARBA" id="ARBA00022475"/>
    </source>
</evidence>
<feature type="transmembrane region" description="Helical" evidence="6">
    <location>
        <begin position="39"/>
        <end position="61"/>
    </location>
</feature>
<sequence>MRTFTLIWLGQLVSTVGTQMSDFALVLLAWETTNSATALALVGFFYGLPQIPISLFAGLWVDRFNRKQLMMLGDEIAALSTLTIGALYLTNSLLIWHIYLAAGINGGFGQIQRLAYQTSVSLIVSPAQYTRANSMNSAVHYGSSIVAPAFAGFLYPLIQLPGILLIDLVTFGIAITTLLFVHIPQPPPPEKSGSIIRQLTFGLRHVWTRSELRALIVITALFWFFHDLGEAIYEPMILARTNGDARVLASTATAAGIGGVTGATILSAWGGPKQRIKGMLIGFMGAGLSKAVFGWGRSPLIWLPAQFCSSLNFPLLGSSESALWMETTKPEIQGRVFAANDLVIQMVSALAALIAGPLADQVLEPTMRSPSMLNNPLGFIFGTGPGAGSSMLYVLCAIAMLTIGIISSALCQKASPFL</sequence>
<dbReference type="CDD" id="cd06173">
    <property type="entry name" value="MFS_MefA_like"/>
    <property type="match status" value="1"/>
</dbReference>
<reference evidence="8" key="1">
    <citation type="submission" date="2018-04" db="EMBL/GenBank/DDBJ databases">
        <authorList>
            <person name="Cornet L."/>
        </authorList>
    </citation>
    <scope>NUCLEOTIDE SEQUENCE [LARGE SCALE GENOMIC DNA]</scope>
</reference>
<organism evidence="7 8">
    <name type="scientific">Leptolyngbya foveolarum</name>
    <dbReference type="NCBI Taxonomy" id="47253"/>
    <lineage>
        <taxon>Bacteria</taxon>
        <taxon>Bacillati</taxon>
        <taxon>Cyanobacteriota</taxon>
        <taxon>Cyanophyceae</taxon>
        <taxon>Leptolyngbyales</taxon>
        <taxon>Leptolyngbyaceae</taxon>
        <taxon>Leptolyngbya group</taxon>
        <taxon>Leptolyngbya</taxon>
    </lineage>
</organism>
<dbReference type="GO" id="GO:0005886">
    <property type="term" value="C:plasma membrane"/>
    <property type="evidence" value="ECO:0007669"/>
    <property type="project" value="UniProtKB-SubCell"/>
</dbReference>
<dbReference type="AlphaFoldDB" id="A0A2W4UN57"/>
<keyword evidence="2" id="KW-1003">Cell membrane</keyword>
<evidence type="ECO:0000313" key="8">
    <source>
        <dbReference type="Proteomes" id="UP000249354"/>
    </source>
</evidence>
<proteinExistence type="predicted"/>
<evidence type="ECO:0000256" key="6">
    <source>
        <dbReference type="SAM" id="Phobius"/>
    </source>
</evidence>
<name>A0A2W4UN57_9CYAN</name>
<dbReference type="InterPro" id="IPR011701">
    <property type="entry name" value="MFS"/>
</dbReference>
<accession>A0A2W4UN57</accession>
<evidence type="ECO:0000313" key="7">
    <source>
        <dbReference type="EMBL" id="PZO18389.1"/>
    </source>
</evidence>